<dbReference type="eggNOG" id="ENOG502QPXM">
    <property type="taxonomic scope" value="Eukaryota"/>
</dbReference>
<dbReference type="InterPro" id="IPR019307">
    <property type="entry name" value="RNA-bd_AU-1/RNase_E/G"/>
</dbReference>
<evidence type="ECO:0000259" key="11">
    <source>
        <dbReference type="PROSITE" id="PS51166"/>
    </source>
</evidence>
<evidence type="ECO:0000256" key="1">
    <source>
        <dbReference type="ARBA" id="ARBA00001946"/>
    </source>
</evidence>
<evidence type="ECO:0000313" key="12">
    <source>
        <dbReference type="EMBL" id="ACO66732.1"/>
    </source>
</evidence>
<feature type="compositionally biased region" description="Basic and acidic residues" evidence="10">
    <location>
        <begin position="1066"/>
        <end position="1094"/>
    </location>
</feature>
<dbReference type="InterPro" id="IPR013783">
    <property type="entry name" value="Ig-like_fold"/>
</dbReference>
<dbReference type="Pfam" id="PF10150">
    <property type="entry name" value="RNase_E_G"/>
    <property type="match status" value="1"/>
</dbReference>
<feature type="compositionally biased region" description="Gly residues" evidence="10">
    <location>
        <begin position="1024"/>
        <end position="1048"/>
    </location>
</feature>
<dbReference type="GeneID" id="8248649"/>
<evidence type="ECO:0000256" key="6">
    <source>
        <dbReference type="ARBA" id="ARBA00022801"/>
    </source>
</evidence>
<evidence type="ECO:0000256" key="10">
    <source>
        <dbReference type="SAM" id="MobiDB-lite"/>
    </source>
</evidence>
<feature type="compositionally biased region" description="Acidic residues" evidence="10">
    <location>
        <begin position="216"/>
        <end position="238"/>
    </location>
</feature>
<dbReference type="STRING" id="296587.C1EG83"/>
<keyword evidence="4" id="KW-0479">Metal-binding</keyword>
<keyword evidence="5" id="KW-0255">Endonuclease</keyword>
<reference evidence="12 13" key="1">
    <citation type="journal article" date="2009" name="Science">
        <title>Green evolution and dynamic adaptations revealed by genomes of the marine picoeukaryotes Micromonas.</title>
        <authorList>
            <person name="Worden A.Z."/>
            <person name="Lee J.H."/>
            <person name="Mock T."/>
            <person name="Rouze P."/>
            <person name="Simmons M.P."/>
            <person name="Aerts A.L."/>
            <person name="Allen A.E."/>
            <person name="Cuvelier M.L."/>
            <person name="Derelle E."/>
            <person name="Everett M.V."/>
            <person name="Foulon E."/>
            <person name="Grimwood J."/>
            <person name="Gundlach H."/>
            <person name="Henrissat B."/>
            <person name="Napoli C."/>
            <person name="McDonald S.M."/>
            <person name="Parker M.S."/>
            <person name="Rombauts S."/>
            <person name="Salamov A."/>
            <person name="Von Dassow P."/>
            <person name="Badger J.H."/>
            <person name="Coutinho P.M."/>
            <person name="Demir E."/>
            <person name="Dubchak I."/>
            <person name="Gentemann C."/>
            <person name="Eikrem W."/>
            <person name="Gready J.E."/>
            <person name="John U."/>
            <person name="Lanier W."/>
            <person name="Lindquist E.A."/>
            <person name="Lucas S."/>
            <person name="Mayer K.F."/>
            <person name="Moreau H."/>
            <person name="Not F."/>
            <person name="Otillar R."/>
            <person name="Panaud O."/>
            <person name="Pangilinan J."/>
            <person name="Paulsen I."/>
            <person name="Piegu B."/>
            <person name="Poliakov A."/>
            <person name="Robbens S."/>
            <person name="Schmutz J."/>
            <person name="Toulza E."/>
            <person name="Wyss T."/>
            <person name="Zelensky A."/>
            <person name="Zhou K."/>
            <person name="Armbrust E.V."/>
            <person name="Bhattacharya D."/>
            <person name="Goodenough U.W."/>
            <person name="Van de Peer Y."/>
            <person name="Grigoriev I.V."/>
        </authorList>
    </citation>
    <scope>NUCLEOTIDE SEQUENCE [LARGE SCALE GENOMIC DNA]</scope>
    <source>
        <strain evidence="13">RCC299 / NOUM17</strain>
    </source>
</reference>
<feature type="compositionally biased region" description="Low complexity" evidence="10">
    <location>
        <begin position="494"/>
        <end position="518"/>
    </location>
</feature>
<dbReference type="GO" id="GO:0046872">
    <property type="term" value="F:metal ion binding"/>
    <property type="evidence" value="ECO:0007669"/>
    <property type="project" value="UniProtKB-KW"/>
</dbReference>
<evidence type="ECO:0000256" key="3">
    <source>
        <dbReference type="ARBA" id="ARBA00022722"/>
    </source>
</evidence>
<name>C1EG83_MICCC</name>
<dbReference type="GO" id="GO:2001070">
    <property type="term" value="F:starch binding"/>
    <property type="evidence" value="ECO:0007669"/>
    <property type="project" value="InterPro"/>
</dbReference>
<evidence type="ECO:0000256" key="9">
    <source>
        <dbReference type="ARBA" id="ARBA00023436"/>
    </source>
</evidence>
<feature type="region of interest" description="Disordered" evidence="10">
    <location>
        <begin position="433"/>
        <end position="471"/>
    </location>
</feature>
<dbReference type="PANTHER" id="PTHR30001">
    <property type="entry name" value="RIBONUCLEASE"/>
    <property type="match status" value="1"/>
</dbReference>
<organism evidence="12 13">
    <name type="scientific">Micromonas commoda (strain RCC299 / NOUM17 / CCMP2709)</name>
    <name type="common">Picoplanktonic green alga</name>
    <dbReference type="NCBI Taxonomy" id="296587"/>
    <lineage>
        <taxon>Eukaryota</taxon>
        <taxon>Viridiplantae</taxon>
        <taxon>Chlorophyta</taxon>
        <taxon>Mamiellophyceae</taxon>
        <taxon>Mamiellales</taxon>
        <taxon>Mamiellaceae</taxon>
        <taxon>Micromonas</taxon>
    </lineage>
</organism>
<dbReference type="GO" id="GO:0016787">
    <property type="term" value="F:hydrolase activity"/>
    <property type="evidence" value="ECO:0007669"/>
    <property type="project" value="UniProtKB-KW"/>
</dbReference>
<dbReference type="GO" id="GO:0004519">
    <property type="term" value="F:endonuclease activity"/>
    <property type="evidence" value="ECO:0007669"/>
    <property type="project" value="UniProtKB-KW"/>
</dbReference>
<comment type="similarity">
    <text evidence="2">Belongs to the RNase E/G family.</text>
</comment>
<dbReference type="Gene3D" id="2.60.40.10">
    <property type="entry name" value="Immunoglobulins"/>
    <property type="match status" value="1"/>
</dbReference>
<evidence type="ECO:0000256" key="5">
    <source>
        <dbReference type="ARBA" id="ARBA00022759"/>
    </source>
</evidence>
<keyword evidence="3" id="KW-0540">Nuclease</keyword>
<feature type="region of interest" description="Disordered" evidence="10">
    <location>
        <begin position="43"/>
        <end position="72"/>
    </location>
</feature>
<dbReference type="KEGG" id="mis:MICPUN_103766"/>
<evidence type="ECO:0000256" key="4">
    <source>
        <dbReference type="ARBA" id="ARBA00022723"/>
    </source>
</evidence>
<feature type="region of interest" description="Disordered" evidence="10">
    <location>
        <begin position="995"/>
        <end position="1117"/>
    </location>
</feature>
<dbReference type="Proteomes" id="UP000002009">
    <property type="component" value="Chromosome 13"/>
</dbReference>
<feature type="compositionally biased region" description="Acidic residues" evidence="10">
    <location>
        <begin position="272"/>
        <end position="306"/>
    </location>
</feature>
<dbReference type="AlphaFoldDB" id="C1EG83"/>
<dbReference type="GO" id="GO:0005737">
    <property type="term" value="C:cytoplasm"/>
    <property type="evidence" value="ECO:0007669"/>
    <property type="project" value="TreeGrafter"/>
</dbReference>
<feature type="compositionally biased region" description="Low complexity" evidence="10">
    <location>
        <begin position="592"/>
        <end position="609"/>
    </location>
</feature>
<evidence type="ECO:0000256" key="7">
    <source>
        <dbReference type="ARBA" id="ARBA00022842"/>
    </source>
</evidence>
<feature type="compositionally biased region" description="Acidic residues" evidence="10">
    <location>
        <begin position="534"/>
        <end position="544"/>
    </location>
</feature>
<dbReference type="InterPro" id="IPR004659">
    <property type="entry name" value="RNase_E/G"/>
</dbReference>
<feature type="region of interest" description="Disordered" evidence="10">
    <location>
        <begin position="483"/>
        <end position="544"/>
    </location>
</feature>
<dbReference type="PANTHER" id="PTHR30001:SF1">
    <property type="entry name" value="RIBONUCLEASE E_G-LIKE PROTEIN, CHLOROPLASTIC"/>
    <property type="match status" value="1"/>
</dbReference>
<dbReference type="OMA" id="AWLAYGK"/>
<keyword evidence="8" id="KW-0694">RNA-binding</keyword>
<proteinExistence type="inferred from homology"/>
<comment type="cofactor">
    <cofactor evidence="1">
        <name>Mg(2+)</name>
        <dbReference type="ChEBI" id="CHEBI:18420"/>
    </cofactor>
</comment>
<dbReference type="GO" id="GO:0004540">
    <property type="term" value="F:RNA nuclease activity"/>
    <property type="evidence" value="ECO:0007669"/>
    <property type="project" value="InterPro"/>
</dbReference>
<keyword evidence="13" id="KW-1185">Reference proteome</keyword>
<feature type="region of interest" description="Disordered" evidence="10">
    <location>
        <begin position="592"/>
        <end position="619"/>
    </location>
</feature>
<feature type="compositionally biased region" description="Basic residues" evidence="10">
    <location>
        <begin position="1106"/>
        <end position="1117"/>
    </location>
</feature>
<evidence type="ECO:0000256" key="8">
    <source>
        <dbReference type="ARBA" id="ARBA00022884"/>
    </source>
</evidence>
<accession>C1EG83</accession>
<dbReference type="InterPro" id="IPR002044">
    <property type="entry name" value="CBM20"/>
</dbReference>
<gene>
    <name evidence="12" type="ORF">MICPUN_103766</name>
</gene>
<dbReference type="InParanoid" id="C1EG83"/>
<feature type="domain" description="CBM20" evidence="11">
    <location>
        <begin position="68"/>
        <end position="171"/>
    </location>
</feature>
<evidence type="ECO:0000313" key="13">
    <source>
        <dbReference type="Proteomes" id="UP000002009"/>
    </source>
</evidence>
<feature type="compositionally biased region" description="Basic residues" evidence="10">
    <location>
        <begin position="47"/>
        <end position="60"/>
    </location>
</feature>
<feature type="region of interest" description="Disordered" evidence="10">
    <location>
        <begin position="269"/>
        <end position="319"/>
    </location>
</feature>
<dbReference type="Pfam" id="PF00686">
    <property type="entry name" value="CBM_20"/>
    <property type="match status" value="1"/>
</dbReference>
<feature type="compositionally biased region" description="Acidic residues" evidence="10">
    <location>
        <begin position="438"/>
        <end position="461"/>
    </location>
</feature>
<dbReference type="GO" id="GO:0006364">
    <property type="term" value="P:rRNA processing"/>
    <property type="evidence" value="ECO:0007669"/>
    <property type="project" value="TreeGrafter"/>
</dbReference>
<sequence length="1117" mass="120632">MPGLIVAQSMTTAVARQWSGDALVPFRSSGSRAVPRARAVVPPTRAYHARSSRRSRRSNKRMAQTPEERTDAAVTVRVRRPCPGDLRVGLLGEGGALGKWDTSRVNPMRRSQSDPDLWEWVLAVPIGSRLQFKVVTIDAGDAVVRWSQGGDIVVAVPHGCTGVEVNVDWPEPRGGADARDAPLAVQQRVVVEKPIQDYRVETGGAWLAYGKVEKTVDDDDSDHDDSDHDESDADDADADDRIVVDAVDAVDIDADGGAAKGTAGAFVRADLSTDEDDEGDVDGDDEDDDVDDDDADDDAEGEDDGDSSTTSSGVDAESQSFSDAFAGGYVVGSHLEGMMGGKRTELVFNAADKEEHGVRVGIIEEDRLVELWHEHAAEPGKGMRVGDVYLGVVAKVISGMQGVLVDVTGKGPPYSLMQKGVDEPALAWVQSEEPSGMWDDDGDWENWDDDDADWDDDEVLDGDTAGGEAPGAREFATTLLEEGAKTRWQRRPAGGRWADAWADGVGVSGSYDGSVFDPGGDEEEPSGEGSGEGSSDEDDDDSYAPVDETIDEELQRHEATLEARRRDALRAKERNASRSVPAVGRSERFFRSEPSSFNSFNSSGSSRSPQTFGDSTAGGDFEEAYSSAWLRSGGGPRGATHHGWTPWKTHVAAVGRDSELTGANKVVEHWRPGMPVVVQVTRLGSGHKGPRVTARPTLPGRNVVLCPDGEGVYVSRKLAGQARAYVKAVGATVVPSDCALIMRTEAAGVSKEVLEMDIRSLADDWDVVRERARAAVEAAGLQGRSPFPRRLLDAATVEQILVRDLFGERIAKLTVDSMSSYEAIVSDLRRTGATDEIVRRVRLHTGPENVFAFLGVADAVESTADERVWLKDETLPGAHVVIQQTEALTAIDVNAGRAAFINDSDNESVAAQVNVAAAKEIALQLRLRDIGGLVMIDYIDMHDRAHRKEVETAFLEAAQNDRAQLTFLPISPLGVMEVARERLQGNNSGRRIVADIKGMPIDPDRPQGGPRRVRGPRPPPWAGAGTGRGRGRGRGGQGRGRNGYGGSVLGDRFDDFNREGTGGPEGNRRFRGWRERRTDDSPREREEIGEREGSYHSGSYYGNARRSSRGQRGRSST</sequence>
<dbReference type="RefSeq" id="XP_002505474.1">
    <property type="nucleotide sequence ID" value="XM_002505428.1"/>
</dbReference>
<feature type="region of interest" description="Disordered" evidence="10">
    <location>
        <begin position="568"/>
        <end position="587"/>
    </location>
</feature>
<dbReference type="InterPro" id="IPR013784">
    <property type="entry name" value="Carb-bd-like_fold"/>
</dbReference>
<evidence type="ECO:0000256" key="2">
    <source>
        <dbReference type="ARBA" id="ARBA00005522"/>
    </source>
</evidence>
<dbReference type="OrthoDB" id="6123450at2759"/>
<keyword evidence="7" id="KW-0460">Magnesium</keyword>
<dbReference type="EMBL" id="CP001331">
    <property type="protein sequence ID" value="ACO66732.1"/>
    <property type="molecule type" value="Genomic_DNA"/>
</dbReference>
<keyword evidence="6" id="KW-0378">Hydrolase</keyword>
<comment type="function">
    <text evidence="9">Involved in intercistronic processing of primary transcripts from chloroplast operons. The endonucleolytic activity of the enzyme depends on the number of phosphates at the 5' end, is inhibited by structured RNA, and preferentially cleaves A/U-rich sequences.</text>
</comment>
<dbReference type="SMART" id="SM01065">
    <property type="entry name" value="CBM_2"/>
    <property type="match status" value="1"/>
</dbReference>
<dbReference type="PROSITE" id="PS51166">
    <property type="entry name" value="CBM20"/>
    <property type="match status" value="1"/>
</dbReference>
<dbReference type="GO" id="GO:0003723">
    <property type="term" value="F:RNA binding"/>
    <property type="evidence" value="ECO:0007669"/>
    <property type="project" value="UniProtKB-KW"/>
</dbReference>
<dbReference type="SUPFAM" id="SSF49452">
    <property type="entry name" value="Starch-binding domain-like"/>
    <property type="match status" value="1"/>
</dbReference>
<protein>
    <submittedName>
        <fullName evidence="12">Carbohydrate-binding module family 20 protein</fullName>
    </submittedName>
</protein>
<feature type="region of interest" description="Disordered" evidence="10">
    <location>
        <begin position="216"/>
        <end position="241"/>
    </location>
</feature>